<comment type="caution">
    <text evidence="1">The sequence shown here is derived from an EMBL/GenBank/DDBJ whole genome shotgun (WGS) entry which is preliminary data.</text>
</comment>
<reference evidence="2" key="1">
    <citation type="journal article" date="2019" name="Int. J. Syst. Evol. Microbiol.">
        <title>The Global Catalogue of Microorganisms (GCM) 10K type strain sequencing project: providing services to taxonomists for standard genome sequencing and annotation.</title>
        <authorList>
            <consortium name="The Broad Institute Genomics Platform"/>
            <consortium name="The Broad Institute Genome Sequencing Center for Infectious Disease"/>
            <person name="Wu L."/>
            <person name="Ma J."/>
        </authorList>
    </citation>
    <scope>NUCLEOTIDE SEQUENCE [LARGE SCALE GENOMIC DNA]</scope>
    <source>
        <strain evidence="2">JCM 17906</strain>
    </source>
</reference>
<name>A0ABP8RQY4_9PSEU</name>
<gene>
    <name evidence="1" type="ORF">GCM10023175_25490</name>
</gene>
<proteinExistence type="predicted"/>
<protein>
    <submittedName>
        <fullName evidence="1">Uncharacterized protein</fullName>
    </submittedName>
</protein>
<evidence type="ECO:0000313" key="2">
    <source>
        <dbReference type="Proteomes" id="UP001501598"/>
    </source>
</evidence>
<accession>A0ABP8RQY4</accession>
<sequence>MRVVGRRGDAGHRVCVAVDLEGYGRRTDAGQERAQEGLATLLDTVWAATVPAGAVARQPNGDGEVALLGAEVGAEVVGAVFAALEEGLRAANRTAPEGERLRLRVAAGLGRARPARNGFAGGGVVRTCRVLASRVLHDALRDRPGADLAAAVSEPVFAAAARALPADEYRRVLVSEPAKAFRGWVWLHVGAPLPAPRGRADPVPDRAPAVGSGMRIEITDGGLVGTVVQAGELHGGLTLRREDRR</sequence>
<dbReference type="Proteomes" id="UP001501598">
    <property type="component" value="Unassembled WGS sequence"/>
</dbReference>
<keyword evidence="2" id="KW-1185">Reference proteome</keyword>
<organism evidence="1 2">
    <name type="scientific">Pseudonocardia xishanensis</name>
    <dbReference type="NCBI Taxonomy" id="630995"/>
    <lineage>
        <taxon>Bacteria</taxon>
        <taxon>Bacillati</taxon>
        <taxon>Actinomycetota</taxon>
        <taxon>Actinomycetes</taxon>
        <taxon>Pseudonocardiales</taxon>
        <taxon>Pseudonocardiaceae</taxon>
        <taxon>Pseudonocardia</taxon>
    </lineage>
</organism>
<dbReference type="EMBL" id="BAABGT010000031">
    <property type="protein sequence ID" value="GAA4545519.1"/>
    <property type="molecule type" value="Genomic_DNA"/>
</dbReference>
<evidence type="ECO:0000313" key="1">
    <source>
        <dbReference type="EMBL" id="GAA4545519.1"/>
    </source>
</evidence>